<proteinExistence type="predicted"/>
<keyword evidence="6" id="KW-1185">Reference proteome</keyword>
<reference evidence="6" key="1">
    <citation type="journal article" date="2013" name="Genome Announc.">
        <title>Genome sequence of the food spoilage yeast Zygosaccharomyces bailii CLIB 213(T).</title>
        <authorList>
            <person name="Galeote V."/>
            <person name="Bigey F."/>
            <person name="Devillers H."/>
            <person name="Neuveglise C."/>
            <person name="Dequin S."/>
        </authorList>
    </citation>
    <scope>NUCLEOTIDE SEQUENCE [LARGE SCALE GENOMIC DNA]</scope>
    <source>
        <strain evidence="6">CLIB 213 / ATCC 58445 / CBS 680 / CCRC 21525 / NBRC 1098 / NCYC 1416 / NRRL Y-2227</strain>
    </source>
</reference>
<evidence type="ECO:0000256" key="2">
    <source>
        <dbReference type="ARBA" id="ARBA00022946"/>
    </source>
</evidence>
<dbReference type="GO" id="GO:0005739">
    <property type="term" value="C:mitochondrion"/>
    <property type="evidence" value="ECO:0007669"/>
    <property type="project" value="TreeGrafter"/>
</dbReference>
<dbReference type="SUPFAM" id="SSF52540">
    <property type="entry name" value="P-loop containing nucleoside triphosphate hydrolases"/>
    <property type="match status" value="1"/>
</dbReference>
<name>A0A8J2TAF8_ZYGB2</name>
<evidence type="ECO:0000313" key="5">
    <source>
        <dbReference type="EMBL" id="CDF91265.1"/>
    </source>
</evidence>
<keyword evidence="2" id="KW-0809">Transit peptide</keyword>
<dbReference type="InterPro" id="IPR027417">
    <property type="entry name" value="P-loop_NTPase"/>
</dbReference>
<sequence length="547" mass="62913">MFCLQRRWFSTIFAKLVNCNACGIKLQNENPQGIGYYIKSRKPVINKLQSLEDIKYLLFSQDVQRVKEAQEVGSLEELKESMEEPPICKRCNDAVHRNQYDLKEFGRFKIEKVLEQVPKGSNLLHVVPLPEFPFHIEKSLLEGKSYDTSLILTKGDQLAKDKGTLQRKASIFFADFLKYQLGIISNKIVAVSAAKQWNVQSAYALMKATSYLIGDANVGKSTLVNSMMKKYFGYKIHTDRQGNFAAQPPTGEDLKNLKHFFKSHAAGVSHIPNMTRSIQGYRIGDKVVHDLPGFTTNVDEVYLENIIRKTWLERIRKTEKFNTKKLKNWKSITVKGSENGGCYTVGGLFFWQPPNGTINQIVNYLPGEGREFKSLDRGLEVLNACKNEEHPLLKYCAVHPDVCYQEKYARHIIPPFQGSIEVVLKNIGHILLRTTGKYEFKGLHELWVPRGIDVCIREPLERLISKGARQHIESRGKEPACPKDRPIVTSTYVMDSTESEPLLKMREMYLQRTSNDLSSRRFIHDDPQEVVSKLHDENPNLYWYYIW</sequence>
<evidence type="ECO:0000259" key="4">
    <source>
        <dbReference type="PROSITE" id="PS51721"/>
    </source>
</evidence>
<dbReference type="PROSITE" id="PS51721">
    <property type="entry name" value="G_CP"/>
    <property type="match status" value="1"/>
</dbReference>
<dbReference type="PANTHER" id="PTHR46434:SF1">
    <property type="entry name" value="GENETIC INTERACTOR OF PROHIBITINS 3, MITOCHONDRIAL"/>
    <property type="match status" value="1"/>
</dbReference>
<dbReference type="AlphaFoldDB" id="A0A8J2TAF8"/>
<dbReference type="InterPro" id="IPR030378">
    <property type="entry name" value="G_CP_dom"/>
</dbReference>
<dbReference type="GO" id="GO:0005525">
    <property type="term" value="F:GTP binding"/>
    <property type="evidence" value="ECO:0007669"/>
    <property type="project" value="InterPro"/>
</dbReference>
<protein>
    <recommendedName>
        <fullName evidence="1">Genetic interactor of prohibitins 3, mitochondrial</fullName>
    </recommendedName>
    <alternativeName>
        <fullName evidence="3">Found in mitochondrial proteome protein 38</fullName>
    </alternativeName>
</protein>
<dbReference type="PANTHER" id="PTHR46434">
    <property type="entry name" value="GENETIC INTERACTOR OF PROHIBITINS 3, MITOCHONDRIAL"/>
    <property type="match status" value="1"/>
</dbReference>
<evidence type="ECO:0000256" key="3">
    <source>
        <dbReference type="ARBA" id="ARBA00031834"/>
    </source>
</evidence>
<dbReference type="EMBL" id="HG316463">
    <property type="protein sequence ID" value="CDF91265.1"/>
    <property type="molecule type" value="Genomic_DNA"/>
</dbReference>
<organism evidence="5 6">
    <name type="scientific">Zygosaccharomyces bailii (strain CLIB 213 / ATCC 58445 / CBS 680 / BCRC 21525 / NBRC 1098 / NCYC 1416 / NRRL Y-2227)</name>
    <dbReference type="NCBI Taxonomy" id="1333698"/>
    <lineage>
        <taxon>Eukaryota</taxon>
        <taxon>Fungi</taxon>
        <taxon>Dikarya</taxon>
        <taxon>Ascomycota</taxon>
        <taxon>Saccharomycotina</taxon>
        <taxon>Saccharomycetes</taxon>
        <taxon>Saccharomycetales</taxon>
        <taxon>Saccharomycetaceae</taxon>
        <taxon>Zygosaccharomyces</taxon>
    </lineage>
</organism>
<feature type="domain" description="CP-type G" evidence="4">
    <location>
        <begin position="111"/>
        <end position="297"/>
    </location>
</feature>
<gene>
    <name evidence="5" type="ORF">BN860_03422g</name>
</gene>
<accession>A0A8J2TAF8</accession>
<dbReference type="OrthoDB" id="1696305at2759"/>
<dbReference type="Proteomes" id="UP000019375">
    <property type="component" value="Unassembled WGS sequence"/>
</dbReference>
<dbReference type="InterPro" id="IPR050896">
    <property type="entry name" value="Mito_lipid_metab_GTPase"/>
</dbReference>
<dbReference type="Gene3D" id="3.40.50.300">
    <property type="entry name" value="P-loop containing nucleotide triphosphate hydrolases"/>
    <property type="match status" value="1"/>
</dbReference>
<evidence type="ECO:0000256" key="1">
    <source>
        <dbReference type="ARBA" id="ARBA00018901"/>
    </source>
</evidence>
<evidence type="ECO:0000313" key="6">
    <source>
        <dbReference type="Proteomes" id="UP000019375"/>
    </source>
</evidence>